<evidence type="ECO:0000259" key="13">
    <source>
        <dbReference type="PROSITE" id="PS50234"/>
    </source>
</evidence>
<dbReference type="InterPro" id="IPR002035">
    <property type="entry name" value="VWF_A"/>
</dbReference>
<keyword evidence="15" id="KW-1185">Reference proteome</keyword>
<comment type="function">
    <text evidence="10">Nuclear chaperone required for maturation and nuclear export of pre-60S ribosome subunits.</text>
</comment>
<dbReference type="InterPro" id="IPR025662">
    <property type="entry name" value="Sigma_54_int_dom_ATP-bd_1"/>
</dbReference>
<accession>G0VCX2</accession>
<evidence type="ECO:0000256" key="11">
    <source>
        <dbReference type="SAM" id="Coils"/>
    </source>
</evidence>
<protein>
    <recommendedName>
        <fullName evidence="4 10">Midasin</fullName>
    </recommendedName>
</protein>
<dbReference type="GO" id="GO:0030687">
    <property type="term" value="C:preribosome, large subunit precursor"/>
    <property type="evidence" value="ECO:0007669"/>
    <property type="project" value="TreeGrafter"/>
</dbReference>
<reference key="2">
    <citation type="submission" date="2011-08" db="EMBL/GenBank/DDBJ databases">
        <title>Genome sequence of Naumovozyma castellii.</title>
        <authorList>
            <person name="Gordon J.L."/>
            <person name="Armisen D."/>
            <person name="Proux-Wera E."/>
            <person name="OhEigeartaigh S.S."/>
            <person name="Byrne K.P."/>
            <person name="Wolfe K.H."/>
        </authorList>
    </citation>
    <scope>NUCLEOTIDE SEQUENCE</scope>
    <source>
        <strain>Type strain:CBS 4309</strain>
    </source>
</reference>
<dbReference type="STRING" id="1064592.G0VCX2"/>
<dbReference type="HOGENOM" id="CLU_000050_0_2_1"/>
<feature type="compositionally biased region" description="Acidic residues" evidence="12">
    <location>
        <begin position="4541"/>
        <end position="4558"/>
    </location>
</feature>
<dbReference type="InterPro" id="IPR040848">
    <property type="entry name" value="AAA_lid_7"/>
</dbReference>
<dbReference type="RefSeq" id="XP_003675698.1">
    <property type="nucleotide sequence ID" value="XM_003675650.1"/>
</dbReference>
<dbReference type="GO" id="GO:0005524">
    <property type="term" value="F:ATP binding"/>
    <property type="evidence" value="ECO:0007669"/>
    <property type="project" value="UniProtKB-KW"/>
</dbReference>
<dbReference type="GO" id="GO:0006364">
    <property type="term" value="P:rRNA processing"/>
    <property type="evidence" value="ECO:0007669"/>
    <property type="project" value="EnsemblFungi"/>
</dbReference>
<feature type="compositionally biased region" description="Basic and acidic residues" evidence="12">
    <location>
        <begin position="4599"/>
        <end position="4611"/>
    </location>
</feature>
<dbReference type="PROSITE" id="PS00675">
    <property type="entry name" value="SIGMA54_INTERACT_1"/>
    <property type="match status" value="1"/>
</dbReference>
<feature type="compositionally biased region" description="Acidic residues" evidence="12">
    <location>
        <begin position="4275"/>
        <end position="4315"/>
    </location>
</feature>
<feature type="compositionally biased region" description="Acidic residues" evidence="12">
    <location>
        <begin position="4112"/>
        <end position="4127"/>
    </location>
</feature>
<reference evidence="14 15" key="1">
    <citation type="journal article" date="2011" name="Proc. Natl. Acad. Sci. U.S.A.">
        <title>Evolutionary erosion of yeast sex chromosomes by mating-type switching accidents.</title>
        <authorList>
            <person name="Gordon J.L."/>
            <person name="Armisen D."/>
            <person name="Proux-Wera E."/>
            <person name="Oheigeartaigh S.S."/>
            <person name="Byrne K.P."/>
            <person name="Wolfe K.H."/>
        </authorList>
    </citation>
    <scope>NUCLEOTIDE SEQUENCE [LARGE SCALE GENOMIC DNA]</scope>
    <source>
        <strain evidence="15">ATCC 76901 / BCRC 22586 / CBS 4309 / NBRC 1992 / NRRL Y-12630</strain>
    </source>
</reference>
<dbReference type="GO" id="GO:0110136">
    <property type="term" value="P:protein-RNA complex remodeling"/>
    <property type="evidence" value="ECO:0007669"/>
    <property type="project" value="EnsemblFungi"/>
</dbReference>
<keyword evidence="7 10" id="KW-0067">ATP-binding</keyword>
<evidence type="ECO:0000256" key="1">
    <source>
        <dbReference type="ARBA" id="ARBA00004604"/>
    </source>
</evidence>
<dbReference type="GO" id="GO:0000055">
    <property type="term" value="P:ribosomal large subunit export from nucleus"/>
    <property type="evidence" value="ECO:0007669"/>
    <property type="project" value="TreeGrafter"/>
</dbReference>
<dbReference type="InterPro" id="IPR048617">
    <property type="entry name" value="MDN1_AAA_lid_4"/>
</dbReference>
<feature type="compositionally biased region" description="Acidic residues" evidence="12">
    <location>
        <begin position="4135"/>
        <end position="4168"/>
    </location>
</feature>
<dbReference type="Gene3D" id="3.40.50.300">
    <property type="entry name" value="P-loop containing nucleotide triphosphate hydrolases"/>
    <property type="match status" value="7"/>
</dbReference>
<dbReference type="SUPFAM" id="SSF52540">
    <property type="entry name" value="P-loop containing nucleoside triphosphate hydrolases"/>
    <property type="match status" value="6"/>
</dbReference>
<feature type="compositionally biased region" description="Acidic residues" evidence="12">
    <location>
        <begin position="4230"/>
        <end position="4266"/>
    </location>
</feature>
<dbReference type="InterPro" id="IPR011704">
    <property type="entry name" value="ATPase_dyneun-rel_AAA"/>
</dbReference>
<comment type="similarity">
    <text evidence="3 10">Belongs to the midasin family.</text>
</comment>
<dbReference type="PANTHER" id="PTHR48103:SF2">
    <property type="entry name" value="MIDASIN"/>
    <property type="match status" value="1"/>
</dbReference>
<dbReference type="FunFam" id="3.40.50.300:FF:000712">
    <property type="entry name" value="Midasin"/>
    <property type="match status" value="1"/>
</dbReference>
<keyword evidence="11" id="KW-0175">Coiled coil</keyword>
<dbReference type="SUPFAM" id="SSF53300">
    <property type="entry name" value="vWA-like"/>
    <property type="match status" value="1"/>
</dbReference>
<sequence>MPQDSILLDLDAIKERYNLFNTTFPDEPVKNFFQFDQNATPKENLIKLSTIILNDENTTGYLFVYKSIFLEILSNWTNILSKGNSIKVLESAASIITIYPLSTSIIEEFLDRENDHFITILQNPSSQGESKLSKVLLSYYRLLYQNKEIFAKYIKPDVLYSLIANNQLNNFSTEITKYLAIKILSLYLDMGEQALNKAIKTHISSDDNLIGSYDSNLHANYKFLELNEAKRFTNFSKLPEVSECFSPSDNHLHNYFTIQSKDLNANVVSICGVLVPKINTVRDSTEYPLEYVPTDKTVSALRDLAKKLQYNDPVMLVGRAGAGKTFLINELSKYIGCHDSIVKIHLGEQTDAKLLIGTYTSGEKPGTFEWRSGVLTTAVKEGRWVLIEDIDKAPTEVLSILLSLLEKRELTIPSRGETVKAANGFQLISTVRVSDDNIKRHDTTGVELNLNMIGMRIWNTIHLDEPSEEDLQKILCQRYPVLSQLIPKLIHSYEAVKKVYLNPKFISLNRGAHARVVSVRDLMKLCHRLDALFANNNIIKPDQLIESSIYDSIFAEASDCFAGAISEVKALEPLIHCIGESLEIASSRISLFLSKHVPKFENMNDQIRIGRSLLPKAKLSIQKRSMNSTSFALTNHSLRLMEQIAVSIQMTEPVLLVGETGTGKTTVVQQVAKMMNKTLTVINVSQQTETGDLLGGYKPVNSKTIAVPVQETFETLFIATFSLKKNERFSKMLHKCFNKGQWKHVVRLWNEAYKMAQNILKSDENDDSKEEDNEKKTTQKKRRLDCHEKKILLEKWNQFHEMVAKFEAQSSSIENSFVFNFVEGSLVKAVRNGDWLLLDEVNLASADTLESISDLLSEKSSRSILLSEKGDAEPVKAHPDFRIFACMNPATDVGKKDLPSGIRSRFTEIYVHSPDRDITDLLSIIDKYIGKFSVSDEWIGNDIAELYLEAKRLADNNQIVDGSNQKPHFSIRTLTRTLLYVGDIVKIYGLRRSLYDGFCMSFLTLLDQKSEAQLEPIIMKYTLGRLKNVKSVLSQLVPSPGDDYIQFNHFWMQRGQEEVKDQSHYIITPFVEKNMMNLVRATSGRRFPVLVQGPTSAGKTSMIKYLADITGHKFVRINNHEHTDLQEYLGTYITDETGKLSFREGVLVEALRKGYWIVLDELNLAPTDVLEALNRLLDDNRELFIPETQEIVHPHPDFMLFATQNPPGLYGGRKILSRAFRNRFLELHFDDIPQDELEIILRERCKIAPTYAKKIVEVYRQLSIERSASRLFEQKNSFATLRDLFRWALRDAVGYEELAANGYMLLAERCRTPQEKVVVKNILEKVMKVTLNMDEFYSSLEDFSLQSLNSVVWTKGLRRLAVLVSRCLQNNEPVLLVGETGCGKTTICQLLGSFMHKELITLNAHQNTETGDILGAQRPIRNRSELQAKLASVILNALEIIPEENVPDLDTLLTLYAKADKRSISNEFHAEIRKLQDSLNILFEWSDGPLVHALKSGNFFLLDEISLADDSVLERLNSVLEPERSLLLAEKGAVDSFVTATDGFQFFATMNPGGDYGKKELSPALRNRFTEIWVPSMENFEDVGLIVSSRLNPDLRHLSSTIVQFSEWFGMKFGGGNTTNGIISLRDILAWVEFINSTYPKILDSYAVLVHGASMVFVDSLGTNNTAYLAEDETSLRTLKRECIDELSSICGHDLSRYFSDDFLIDITPSILKIGSFSLDRINSINDSPSFNLEAPTTTANLMRVVRAMQVHKPILLEGSPGVGKTSLITALADITGNKLTRINLSEQTDLVDLFGSDSPGEHSGEFVWRDAPFLKAMQQGGWVLLDEMNLASQSVLEGLNACLDHRGEAYIPELDRSFSCHPNFLVFAAQNPQYQGGGRKGLPKSFVNRFSVVYIDVLTATDLSLIAIHLYPKINPEVSSNMIKLMSTLEDEIVRKKKWASQGAPWEFNLRDTLRWLKLMNKRSIYEIADAVDFLNIIVKQRFRNPSDRTKAQDLIENIFGANVDTDNVFKIEPDYVQTNNEISIRNGSYHYPMSQQFVMLETNIEIYESTLRCINNNWPLILVGPTNSGKTGIIELVASIVGKKVETFSMNSDVDSMDILGGYEQVDITRKISYITSDLIVCLREILTFNFGVLDQELEAFTSCFRLLQLLENTVITSETFDSFKLSFDNALTHLKSNEKLNTLKERILSLDKLMDKEDSVRFEWFDGMLVKAVEEGHWLVLDNANLCSPSVLDRLNSLLETDGTLLINECSQEDGEPRVIEPHPEFRLFLTVDPKYGELSRAMRNRGIEVFVDELKERATSFDRLILGYPTDKIEEERSDISTKMKSLCLFEGAESVPMRKFIPAYLSSAYDIAQVHDIITYSGVNAMTETLFNVIPINQLAMIRAWGNNIRAIPAYEKKNIAAELESQLNLLNEMNVIQRMNDLYAPAQLRIQEILQIAVDNVTEQSLQPLVNTYLLPTIAKTCPNISSAEPVYLLTATKLITEALKNLDFTNQKSLSGKIDELSYIEQAAAMNNGRHIKNPPRIPIFTVLCELNSSMIGYIKSNRLFSTSQNYELLYKLSVILSSAFEAAADKNEARLRVYKDLLSDWISSAKKEGLDSEEYEKISHSFDVTLQLKRGQSMSILWDSFRNKYPATKEAWTFLEDLQVLCKEFDDISVLQFTDSYSAINEIKSAIISLYEDVLTGNTGAFKDLMSKLEDGIENLKTISDKFLVKRKHFFISEFDTILRFLFASTEDCLQVIHTAAPFSSISTFKLTKFLANNYSSPSILDQLWPVVDGKVISYTDSLFDSSFIENILLKTNSFRNFSGNQIYQTLIDAKLLISTTGEVAPLILKDQKTVFAEMLKDWIKKIIIAHTKTEFCEATLKTDLASCLSEHSMSVFDYYILPALQMTEDRTDIEVLGKAWILFGAGLIDLYAPDLPYDPAVHDYVMYDVFSKHKEFVNELSNDLATMRRVTSGDKVILMERQFNHTSPMEAPQKPKIFRPQSSIDSLFDEWSAFLTSTVSSAQAEGLMSSFQKWNNVSNDRHMMFQQNTSHFLNRLETGYRVYSDLNDIFAGYVLSMKFGFDLLRRGKIEHSKTFDISSLWAIDPLEVTNMNNLNKTFGKLSLLLKKTTMTTLSTEEILIYFIELFKIHGKSKCMLDTFNKTLHILYYRWSLRRLKEEQESQEKASIFRFEGSSDDYEKDFKNMFPDYEDALTLDEDEANNSEIQLNELYYKIAVAYMGLFDEDSSENVSSIIHKGSYISEILISETKRFKSQGLKGSQLTAIINRLSQEINSFSTAEKTSTFDFYRDSSVSESQEAIRIIDKLWKYTSELLQQWPEHATLKELFRICQEFLEYPASIPIARQLQKIEQIYTFMTEWQKYASSEVSLAKYIKEITDLIVSWRKLELRTWSGLFASEDEKIKKSVGKWWFYLFETIIIANVAGIDSGKENHQETSLLESLNIFFSKSTFGEFDSRLKLVESFRKHITLIGLSNSNIASALSNITSFYRQFKPIVDDHIARGKKSLEKDLTEVILLASWKDVNVDALKQSSRRSHNNLYKFVRKYRDLLSGTLMTVVESGLSFNPKSSLQLTSIRSLHYRELRLDSAKVIVNDISTWSTRSDVLRNIDRVNENMEIYAEKIKRQEFPDFGELALDFVKEADRLRDETPKVYAKEHKKKLASLRAQKGKMLSDSIKELRRIGLKTSFRKDIHAVQATSTAILANSENFDGTVLEGYDLSFYRILDILPRLRNAIAGPTDDIPVPTLEKGMAVTENLIFSLITTRKPLLTLALNYKKCLELRSDLEEICFTKSELYHSSLISEVDQASYISNWLPFLIDYAKTTLAIIAKPGSVKEDSNFLEVFKSKIVSLHSKISEKKIFDVETKTLLNDFNSLIHQFITKLNEQRDSKSYFVYELILNWLQEQTVSKQEKIEVCHTTIEDFDEKFRKIFTSIVLAFQKIVSDGTLSITDEEDNWLLITSKKIMTNVRLLHSSNITRNIENALNLLKSSNFTTDESRLIRALVTFTMPIINNYYSMMRIVLEKARKYYSQTAHGTYVLSVILHNLAKNGFCSPEPPSEEVDDKNLHEGTGLGDGEGAQNNSKDVDQDEDLTEDAQTANEEQKDKDEREDESEEEDAVDMEGDMAGNVEEISDQEDKEDELDEEEKDELDEEIDDIDEDDPNAIDDKMWDEKPEDDSKEKNSDKDMNQTDDQDVQAAEDEQNDGDNADNGEKESNQEMEEQKDQDVDEDKNADDVENDSEAENEEDVGEQEDEVREEEGQELDTNAPEVETMDLPEDMNLDADEDEENGEDEDDTMNSDLEEQEEEDENEDNTKDLKEEKTIEESDADENDEDQDGEEMEDIDMDMDQSDNKADEPEEEPEVAENNLNDDESPPSEDELADEDQRANKEQGGEETAEGLDGIEEEMNEDDIEAEAAVQQNEGSKGAGSDAKDDKEQEDIGSSGTTQNAHQEEEEKIETNESSREEVKEALKQLGDSMKEYHKRRQEIKEASNNEDTEETSEKANQNTEEFEHVEGANTETDTQALGSATQEQIQSIDEDMAIEEDDANDDNGDELNPKEEQITEDAMDVNNLDEENTEDHEESKGDRNGGIYGGERDENLYEDGDLKTDELLNGREDEDELDELMDEIDRETQMESKLETAPRSLEESRQLWHSSEIATADLVSRLGEQLRLILEPTLATKLKGDYKTGKRLNMKRIIPYIASQFRKDKIWLRRTKPSKRQYQIMIAIDDSKSMSESKCVKLAFDSLCLVSKTLTQLESGGLSIVRFGEHTKEVHPFEQQFSNDSGAKAFQWFSFQDTKTDVKRLVAESIKIFERARSFNNSDQWQLEIIISDGICEDHETIQRLVRRARENKIMLVFVVIDGINSSESIMDMSQVTYVPDSFGNMKLQINKYLDSFPFEFYVVLHDISELPEMLSLILRQYFSDLASA</sequence>
<dbReference type="SMART" id="SM00382">
    <property type="entry name" value="AAA"/>
    <property type="match status" value="6"/>
</dbReference>
<feature type="compositionally biased region" description="Basic and acidic residues" evidence="12">
    <location>
        <begin position="4454"/>
        <end position="4475"/>
    </location>
</feature>
<dbReference type="CDD" id="cd00009">
    <property type="entry name" value="AAA"/>
    <property type="match status" value="1"/>
</dbReference>
<dbReference type="InterPro" id="IPR036465">
    <property type="entry name" value="vWFA_dom_sf"/>
</dbReference>
<evidence type="ECO:0000256" key="9">
    <source>
        <dbReference type="ARBA" id="ARBA00023242"/>
    </source>
</evidence>
<feature type="domain" description="VWFA" evidence="13">
    <location>
        <begin position="4728"/>
        <end position="4923"/>
    </location>
</feature>
<dbReference type="Pfam" id="PF07728">
    <property type="entry name" value="AAA_5"/>
    <property type="match status" value="7"/>
</dbReference>
<dbReference type="OMA" id="ILEQWHR"/>
<feature type="region of interest" description="Disordered" evidence="12">
    <location>
        <begin position="4058"/>
        <end position="4611"/>
    </location>
</feature>
<dbReference type="OrthoDB" id="5186at2759"/>
<keyword evidence="9 10" id="KW-0539">Nucleus</keyword>
<feature type="compositionally biased region" description="Polar residues" evidence="12">
    <location>
        <begin position="4444"/>
        <end position="4453"/>
    </location>
</feature>
<dbReference type="EMBL" id="HE576754">
    <property type="protein sequence ID" value="CCC69333.1"/>
    <property type="molecule type" value="Genomic_DNA"/>
</dbReference>
<dbReference type="GO" id="GO:0000027">
    <property type="term" value="P:ribosomal large subunit assembly"/>
    <property type="evidence" value="ECO:0007669"/>
    <property type="project" value="EnsemblFungi"/>
</dbReference>
<feature type="compositionally biased region" description="Acidic residues" evidence="12">
    <location>
        <begin position="4567"/>
        <end position="4585"/>
    </location>
</feature>
<dbReference type="Gene3D" id="3.40.50.410">
    <property type="entry name" value="von Willebrand factor, type A domain"/>
    <property type="match status" value="1"/>
</dbReference>
<dbReference type="PIRSF" id="PIRSF010340">
    <property type="entry name" value="Midasin"/>
    <property type="match status" value="1"/>
</dbReference>
<dbReference type="PROSITE" id="PS50234">
    <property type="entry name" value="VWFA"/>
    <property type="match status" value="1"/>
</dbReference>
<dbReference type="FunCoup" id="G0VCX2">
    <property type="interactions" value="972"/>
</dbReference>
<dbReference type="KEGG" id="ncs:NCAS_0C03430"/>
<organism evidence="14 15">
    <name type="scientific">Naumovozyma castellii</name>
    <name type="common">Yeast</name>
    <name type="synonym">Saccharomyces castellii</name>
    <dbReference type="NCBI Taxonomy" id="27288"/>
    <lineage>
        <taxon>Eukaryota</taxon>
        <taxon>Fungi</taxon>
        <taxon>Dikarya</taxon>
        <taxon>Ascomycota</taxon>
        <taxon>Saccharomycotina</taxon>
        <taxon>Saccharomycetes</taxon>
        <taxon>Saccharomycetales</taxon>
        <taxon>Saccharomycetaceae</taxon>
        <taxon>Naumovozyma</taxon>
    </lineage>
</organism>
<dbReference type="GO" id="GO:0016887">
    <property type="term" value="F:ATP hydrolysis activity"/>
    <property type="evidence" value="ECO:0007669"/>
    <property type="project" value="EnsemblFungi"/>
</dbReference>
<dbReference type="GO" id="GO:2000200">
    <property type="term" value="P:regulation of ribosomal subunit export from nucleus"/>
    <property type="evidence" value="ECO:0007669"/>
    <property type="project" value="EnsemblFungi"/>
</dbReference>
<keyword evidence="5" id="KW-0597">Phosphoprotein</keyword>
<feature type="compositionally biased region" description="Acidic residues" evidence="12">
    <location>
        <begin position="4360"/>
        <end position="4386"/>
    </location>
</feature>
<name>G0VCX2_NAUCA</name>
<dbReference type="Pfam" id="PF21108">
    <property type="entry name" value="MDN1_4th"/>
    <property type="match status" value="1"/>
</dbReference>
<dbReference type="FunFam" id="3.40.50.300:FF:000582">
    <property type="entry name" value="Midasin"/>
    <property type="match status" value="1"/>
</dbReference>
<feature type="compositionally biased region" description="Basic and acidic residues" evidence="12">
    <location>
        <begin position="4169"/>
        <end position="4192"/>
    </location>
</feature>
<evidence type="ECO:0000256" key="5">
    <source>
        <dbReference type="ARBA" id="ARBA00022553"/>
    </source>
</evidence>
<dbReference type="GO" id="GO:0005654">
    <property type="term" value="C:nucleoplasm"/>
    <property type="evidence" value="ECO:0007669"/>
    <property type="project" value="UniProtKB-SubCell"/>
</dbReference>
<keyword evidence="8 10" id="KW-0143">Chaperone</keyword>
<evidence type="ECO:0000256" key="3">
    <source>
        <dbReference type="ARBA" id="ARBA00007188"/>
    </source>
</evidence>
<evidence type="ECO:0000256" key="12">
    <source>
        <dbReference type="SAM" id="MobiDB-lite"/>
    </source>
</evidence>
<gene>
    <name evidence="14" type="primary">NCAS0C03430</name>
    <name evidence="14" type="ordered locus">NCAS_0C03430</name>
</gene>
<dbReference type="Proteomes" id="UP000001640">
    <property type="component" value="Chromosome 3"/>
</dbReference>
<evidence type="ECO:0000256" key="8">
    <source>
        <dbReference type="ARBA" id="ARBA00023186"/>
    </source>
</evidence>
<evidence type="ECO:0000313" key="14">
    <source>
        <dbReference type="EMBL" id="CCC69333.1"/>
    </source>
</evidence>
<dbReference type="InterPro" id="IPR012099">
    <property type="entry name" value="Midasin"/>
</dbReference>
<dbReference type="InterPro" id="IPR041190">
    <property type="entry name" value="Midasin_AAA_lid_5"/>
</dbReference>
<feature type="compositionally biased region" description="Acidic residues" evidence="12">
    <location>
        <begin position="4329"/>
        <end position="4353"/>
    </location>
</feature>
<comment type="subcellular location">
    <subcellularLocation>
        <location evidence="1">Nucleus</location>
        <location evidence="1">Nucleolus</location>
    </subcellularLocation>
    <subcellularLocation>
        <location evidence="2">Nucleus</location>
        <location evidence="2">Nucleoplasm</location>
    </subcellularLocation>
</comment>
<dbReference type="PANTHER" id="PTHR48103">
    <property type="entry name" value="MIDASIN-RELATED"/>
    <property type="match status" value="1"/>
</dbReference>
<evidence type="ECO:0000256" key="6">
    <source>
        <dbReference type="ARBA" id="ARBA00022741"/>
    </source>
</evidence>
<proteinExistence type="inferred from homology"/>
<dbReference type="CDD" id="cd01460">
    <property type="entry name" value="vWA_midasin"/>
    <property type="match status" value="1"/>
</dbReference>
<dbReference type="InterPro" id="IPR027417">
    <property type="entry name" value="P-loop_NTPase"/>
</dbReference>
<feature type="compositionally biased region" description="Acidic residues" evidence="12">
    <location>
        <begin position="4397"/>
        <end position="4418"/>
    </location>
</feature>
<dbReference type="FunFam" id="3.40.50.300:FF:001368">
    <property type="entry name" value="Midasin"/>
    <property type="match status" value="1"/>
</dbReference>
<evidence type="ECO:0000256" key="2">
    <source>
        <dbReference type="ARBA" id="ARBA00004642"/>
    </source>
</evidence>
<dbReference type="InterPro" id="IPR003593">
    <property type="entry name" value="AAA+_ATPase"/>
</dbReference>
<dbReference type="Pfam" id="PF17867">
    <property type="entry name" value="AAA_lid_7"/>
    <property type="match status" value="3"/>
</dbReference>
<feature type="compositionally biased region" description="Acidic residues" evidence="12">
    <location>
        <begin position="4193"/>
        <end position="4213"/>
    </location>
</feature>
<evidence type="ECO:0000256" key="10">
    <source>
        <dbReference type="PIRNR" id="PIRNR010340"/>
    </source>
</evidence>
<evidence type="ECO:0000313" key="15">
    <source>
        <dbReference type="Proteomes" id="UP000001640"/>
    </source>
</evidence>
<dbReference type="FunFam" id="3.40.50.300:FF:001053">
    <property type="entry name" value="Midasin"/>
    <property type="match status" value="1"/>
</dbReference>
<dbReference type="GO" id="GO:0005730">
    <property type="term" value="C:nucleolus"/>
    <property type="evidence" value="ECO:0007669"/>
    <property type="project" value="UniProtKB-SubCell"/>
</dbReference>
<dbReference type="InParanoid" id="G0VCX2"/>
<feature type="compositionally biased region" description="Basic and acidic residues" evidence="12">
    <location>
        <begin position="4316"/>
        <end position="4328"/>
    </location>
</feature>
<evidence type="ECO:0000256" key="4">
    <source>
        <dbReference type="ARBA" id="ARBA00017143"/>
    </source>
</evidence>
<evidence type="ECO:0000256" key="7">
    <source>
        <dbReference type="ARBA" id="ARBA00022840"/>
    </source>
</evidence>
<dbReference type="GeneID" id="96902915"/>
<dbReference type="FunFam" id="3.40.50.300:FF:000142">
    <property type="entry name" value="Midasin"/>
    <property type="match status" value="1"/>
</dbReference>
<feature type="compositionally biased region" description="Polar residues" evidence="12">
    <location>
        <begin position="4522"/>
        <end position="4540"/>
    </location>
</feature>
<dbReference type="Pfam" id="PF17865">
    <property type="entry name" value="AAA_lid_5"/>
    <property type="match status" value="1"/>
</dbReference>
<feature type="compositionally biased region" description="Basic and acidic residues" evidence="12">
    <location>
        <begin position="4214"/>
        <end position="4229"/>
    </location>
</feature>
<keyword evidence="6 10" id="KW-0547">Nucleotide-binding</keyword>
<dbReference type="eggNOG" id="KOG1808">
    <property type="taxonomic scope" value="Eukaryota"/>
</dbReference>
<feature type="compositionally biased region" description="Basic and acidic residues" evidence="12">
    <location>
        <begin position="4387"/>
        <end position="4396"/>
    </location>
</feature>
<feature type="coiled-coil region" evidence="11">
    <location>
        <begin position="4619"/>
        <end position="4646"/>
    </location>
</feature>